<dbReference type="Proteomes" id="UP000076502">
    <property type="component" value="Unassembled WGS sequence"/>
</dbReference>
<feature type="non-terminal residue" evidence="1">
    <location>
        <position position="1"/>
    </location>
</feature>
<proteinExistence type="predicted"/>
<dbReference type="OrthoDB" id="5310573at2759"/>
<dbReference type="PANTHER" id="PTHR35841">
    <property type="entry name" value="PHOSPHONATES-BINDING PERIPLASMIC PROTEIN"/>
    <property type="match status" value="1"/>
</dbReference>
<dbReference type="PANTHER" id="PTHR35841:SF1">
    <property type="entry name" value="PHOSPHONATES-BINDING PERIPLASMIC PROTEIN"/>
    <property type="match status" value="1"/>
</dbReference>
<dbReference type="EMBL" id="KQ434782">
    <property type="protein sequence ID" value="KZC04510.1"/>
    <property type="molecule type" value="Genomic_DNA"/>
</dbReference>
<dbReference type="STRING" id="178035.A0A154P052"/>
<accession>A0A154P052</accession>
<dbReference type="Pfam" id="PF12974">
    <property type="entry name" value="Phosphonate-bd"/>
    <property type="match status" value="1"/>
</dbReference>
<gene>
    <name evidence="1" type="ORF">WN55_00585</name>
</gene>
<keyword evidence="2" id="KW-1185">Reference proteome</keyword>
<sequence>QKPTNVAVPRKYPPLSRPLLSVRPLVLATHLVPSLPIGLFEVLVEAIEVATEKPVVLIYEPRSDRPVAKDIVDIAILPASEEWEDGELLPASFCFKHHLNKNNSPCVYADLIVATDRAPHVEDIMDLRGYRCSLPDRKKQIGTAALIFNYLYTRGENPAFFGNTLDVDTQVAALQMVAGKQAEVGIVESPIIKCHKNVLPGIESVQILTSLGPLPPYRIMVKKTHSGDLTKQIATYLLNIDQNKEWVDKFAPFGVISFAKNSMTFYDQTDVKSVATSVPYY</sequence>
<name>A0A154P052_DUFNO</name>
<dbReference type="AlphaFoldDB" id="A0A154P052"/>
<reference evidence="1 2" key="1">
    <citation type="submission" date="2015-07" db="EMBL/GenBank/DDBJ databases">
        <title>The genome of Dufourea novaeangliae.</title>
        <authorList>
            <person name="Pan H."/>
            <person name="Kapheim K."/>
        </authorList>
    </citation>
    <scope>NUCLEOTIDE SEQUENCE [LARGE SCALE GENOMIC DNA]</scope>
    <source>
        <strain evidence="1">0120121106</strain>
        <tissue evidence="1">Whole body</tissue>
    </source>
</reference>
<protein>
    <submittedName>
        <fullName evidence="1">Uncharacterized protein</fullName>
    </submittedName>
</protein>
<evidence type="ECO:0000313" key="1">
    <source>
        <dbReference type="EMBL" id="KZC04510.1"/>
    </source>
</evidence>
<organism evidence="1 2">
    <name type="scientific">Dufourea novaeangliae</name>
    <name type="common">Sweat bee</name>
    <dbReference type="NCBI Taxonomy" id="178035"/>
    <lineage>
        <taxon>Eukaryota</taxon>
        <taxon>Metazoa</taxon>
        <taxon>Ecdysozoa</taxon>
        <taxon>Arthropoda</taxon>
        <taxon>Hexapoda</taxon>
        <taxon>Insecta</taxon>
        <taxon>Pterygota</taxon>
        <taxon>Neoptera</taxon>
        <taxon>Endopterygota</taxon>
        <taxon>Hymenoptera</taxon>
        <taxon>Apocrita</taxon>
        <taxon>Aculeata</taxon>
        <taxon>Apoidea</taxon>
        <taxon>Anthophila</taxon>
        <taxon>Halictidae</taxon>
        <taxon>Rophitinae</taxon>
        <taxon>Dufourea</taxon>
    </lineage>
</organism>
<evidence type="ECO:0000313" key="2">
    <source>
        <dbReference type="Proteomes" id="UP000076502"/>
    </source>
</evidence>